<evidence type="ECO:0000313" key="2">
    <source>
        <dbReference type="EMBL" id="SSX17116.1"/>
    </source>
</evidence>
<protein>
    <submittedName>
        <fullName evidence="2">CSON007948 protein</fullName>
    </submittedName>
</protein>
<proteinExistence type="predicted"/>
<dbReference type="VEuPathDB" id="VectorBase:CSON007948"/>
<evidence type="ECO:0000313" key="1">
    <source>
        <dbReference type="EMBL" id="SSW96729.1"/>
    </source>
</evidence>
<gene>
    <name evidence="2" type="primary">CSON007948</name>
</gene>
<accession>A0A336LH26</accession>
<reference evidence="2" key="2">
    <citation type="submission" date="2018-07" db="EMBL/GenBank/DDBJ databases">
        <authorList>
            <person name="Quirk P.G."/>
            <person name="Krulwich T.A."/>
        </authorList>
    </citation>
    <scope>NUCLEOTIDE SEQUENCE</scope>
</reference>
<reference evidence="1" key="1">
    <citation type="submission" date="2018-04" db="EMBL/GenBank/DDBJ databases">
        <authorList>
            <person name="Go L.Y."/>
            <person name="Mitchell J.A."/>
        </authorList>
    </citation>
    <scope>NUCLEOTIDE SEQUENCE</scope>
    <source>
        <tissue evidence="1">Whole organism</tissue>
    </source>
</reference>
<dbReference type="EMBL" id="UFQS01000002">
    <property type="protein sequence ID" value="SSW96729.1"/>
    <property type="molecule type" value="Genomic_DNA"/>
</dbReference>
<name>A0A336LH26_CULSO</name>
<dbReference type="EMBL" id="UFQT01000002">
    <property type="protein sequence ID" value="SSX17116.1"/>
    <property type="molecule type" value="Genomic_DNA"/>
</dbReference>
<organism evidence="2">
    <name type="scientific">Culicoides sonorensis</name>
    <name type="common">Biting midge</name>
    <dbReference type="NCBI Taxonomy" id="179676"/>
    <lineage>
        <taxon>Eukaryota</taxon>
        <taxon>Metazoa</taxon>
        <taxon>Ecdysozoa</taxon>
        <taxon>Arthropoda</taxon>
        <taxon>Hexapoda</taxon>
        <taxon>Insecta</taxon>
        <taxon>Pterygota</taxon>
        <taxon>Neoptera</taxon>
        <taxon>Endopterygota</taxon>
        <taxon>Diptera</taxon>
        <taxon>Nematocera</taxon>
        <taxon>Chironomoidea</taxon>
        <taxon>Ceratopogonidae</taxon>
        <taxon>Ceratopogoninae</taxon>
        <taxon>Culicoides</taxon>
        <taxon>Monoculicoides</taxon>
    </lineage>
</organism>
<dbReference type="AlphaFoldDB" id="A0A336LH26"/>
<sequence>MKIKHHKKVVEEIVMTPLSRARLISKSTRELNMQDLDLMNLKANQGSMPNLSDERSNEQLRNIENYRYFFQTKNGPVEDKKNVSITSTTSNLDTMFRESEIRTEYIVVFKKITLNPAGSSINSCKVMRRHKPYVFNSSPQLNRGSVMTVSPPKSRLALAPMRNNDGFVIPSVHSNHIMGCQTTEEN</sequence>